<comment type="function">
    <text evidence="5">This protein binds to the 23S rRNA, and is important in its secondary structure. It is located near the subunit interface in the base of the L7/L12 stalk, and near the tRNA binding site of the peptidyltransferase center.</text>
</comment>
<evidence type="ECO:0000313" key="8">
    <source>
        <dbReference type="Proteomes" id="UP000278475"/>
    </source>
</evidence>
<reference evidence="7 8" key="1">
    <citation type="submission" date="2018-06" db="EMBL/GenBank/DDBJ databases">
        <title>Extensive metabolic versatility and redundancy in microbially diverse, dynamic hydrothermal sediments.</title>
        <authorList>
            <person name="Dombrowski N."/>
            <person name="Teske A."/>
            <person name="Baker B.J."/>
        </authorList>
    </citation>
    <scope>NUCLEOTIDE SEQUENCE [LARGE SCALE GENOMIC DNA]</scope>
    <source>
        <strain evidence="7">B66_G16</strain>
    </source>
</reference>
<sequence>MVKIDYLSETIEIPENVKVEVDRGVVKVTGPKGQLTRDFSKSGVNISLTPERKVLLEVWNANRRLKAMIGTIASHIRNMIKGVTQGFRYELKIIYAHFPISVKVKGNQVIIENFLGERAPRIAKIIGDVKVTVSGDTIIVEGIDKEQVGQTAANIHLATHIKDLDPRVFMDGIYIVKKGVMASG</sequence>
<comment type="caution">
    <text evidence="7">The sequence shown here is derived from an EMBL/GenBank/DDBJ whole genome shotgun (WGS) entry which is preliminary data.</text>
</comment>
<dbReference type="FunFam" id="3.90.930.12:FF:000004">
    <property type="entry name" value="60S ribosomal protein L9"/>
    <property type="match status" value="1"/>
</dbReference>
<dbReference type="InterPro" id="IPR000702">
    <property type="entry name" value="Ribosomal_uL6-like"/>
</dbReference>
<dbReference type="GO" id="GO:0022625">
    <property type="term" value="C:cytosolic large ribosomal subunit"/>
    <property type="evidence" value="ECO:0007669"/>
    <property type="project" value="UniProtKB-UniRule"/>
</dbReference>
<comment type="subunit">
    <text evidence="5">Part of the 50S ribosomal subunit.</text>
</comment>
<evidence type="ECO:0000256" key="4">
    <source>
        <dbReference type="ARBA" id="ARBA00023274"/>
    </source>
</evidence>
<dbReference type="InterPro" id="IPR019907">
    <property type="entry name" value="Ribosomal_uL6_arc"/>
</dbReference>
<dbReference type="Pfam" id="PF00347">
    <property type="entry name" value="Ribosomal_L6"/>
    <property type="match status" value="2"/>
</dbReference>
<dbReference type="EMBL" id="QMQV01000030">
    <property type="protein sequence ID" value="RLE49572.1"/>
    <property type="molecule type" value="Genomic_DNA"/>
</dbReference>
<evidence type="ECO:0000256" key="1">
    <source>
        <dbReference type="ARBA" id="ARBA00022730"/>
    </source>
</evidence>
<dbReference type="GO" id="GO:0002181">
    <property type="term" value="P:cytoplasmic translation"/>
    <property type="evidence" value="ECO:0007669"/>
    <property type="project" value="TreeGrafter"/>
</dbReference>
<keyword evidence="2 5" id="KW-0694">RNA-binding</keyword>
<dbReference type="InterPro" id="IPR036789">
    <property type="entry name" value="Ribosomal_uL6-like_a/b-dom_sf"/>
</dbReference>
<dbReference type="Gene3D" id="3.90.930.12">
    <property type="entry name" value="Ribosomal protein L6, alpha-beta domain"/>
    <property type="match status" value="2"/>
</dbReference>
<proteinExistence type="inferred from homology"/>
<dbReference type="PIRSF" id="PIRSF002162">
    <property type="entry name" value="Ribosomal_L6"/>
    <property type="match status" value="1"/>
</dbReference>
<dbReference type="GO" id="GO:0003735">
    <property type="term" value="F:structural constituent of ribosome"/>
    <property type="evidence" value="ECO:0007669"/>
    <property type="project" value="UniProtKB-UniRule"/>
</dbReference>
<dbReference type="NCBIfam" id="NF004037">
    <property type="entry name" value="PRK05518.1"/>
    <property type="match status" value="1"/>
</dbReference>
<dbReference type="FunFam" id="3.90.930.12:FF:000008">
    <property type="entry name" value="50S ribosomal protein L6"/>
    <property type="match status" value="1"/>
</dbReference>
<dbReference type="NCBIfam" id="TIGR03653">
    <property type="entry name" value="uL6_arch"/>
    <property type="match status" value="1"/>
</dbReference>
<feature type="domain" description="Large ribosomal subunit protein uL6 alpha-beta" evidence="6">
    <location>
        <begin position="98"/>
        <end position="172"/>
    </location>
</feature>
<organism evidence="7 8">
    <name type="scientific">Thermoproteota archaeon</name>
    <dbReference type="NCBI Taxonomy" id="2056631"/>
    <lineage>
        <taxon>Archaea</taxon>
        <taxon>Thermoproteota</taxon>
    </lineage>
</organism>
<protein>
    <recommendedName>
        <fullName evidence="5">Large ribosomal subunit protein uL6</fullName>
    </recommendedName>
</protein>
<comment type="similarity">
    <text evidence="5">Belongs to the universal ribosomal protein uL6 family.</text>
</comment>
<dbReference type="AlphaFoldDB" id="A0A497ER96"/>
<evidence type="ECO:0000313" key="7">
    <source>
        <dbReference type="EMBL" id="RLE49572.1"/>
    </source>
</evidence>
<name>A0A497ER96_9CREN</name>
<evidence type="ECO:0000256" key="2">
    <source>
        <dbReference type="ARBA" id="ARBA00022884"/>
    </source>
</evidence>
<dbReference type="HAMAP" id="MF_01365_A">
    <property type="entry name" value="Ribosomal_uL6_A"/>
    <property type="match status" value="1"/>
</dbReference>
<evidence type="ECO:0000256" key="5">
    <source>
        <dbReference type="HAMAP-Rule" id="MF_01365"/>
    </source>
</evidence>
<dbReference type="InterPro" id="IPR020040">
    <property type="entry name" value="Ribosomal_uL6_a/b-dom"/>
</dbReference>
<evidence type="ECO:0000256" key="3">
    <source>
        <dbReference type="ARBA" id="ARBA00022980"/>
    </source>
</evidence>
<dbReference type="PANTHER" id="PTHR11655">
    <property type="entry name" value="60S/50S RIBOSOMAL PROTEIN L6/L9"/>
    <property type="match status" value="1"/>
</dbReference>
<dbReference type="Proteomes" id="UP000278475">
    <property type="component" value="Unassembled WGS sequence"/>
</dbReference>
<feature type="domain" description="Large ribosomal subunit protein uL6 alpha-beta" evidence="6">
    <location>
        <begin position="13"/>
        <end position="86"/>
    </location>
</feature>
<accession>A0A497ER96</accession>
<keyword evidence="1 5" id="KW-0699">rRNA-binding</keyword>
<evidence type="ECO:0000259" key="6">
    <source>
        <dbReference type="Pfam" id="PF00347"/>
    </source>
</evidence>
<gene>
    <name evidence="5" type="primary">rpl6</name>
    <name evidence="7" type="ORF">DRJ31_04480</name>
</gene>
<dbReference type="SUPFAM" id="SSF56053">
    <property type="entry name" value="Ribosomal protein L6"/>
    <property type="match status" value="2"/>
</dbReference>
<keyword evidence="4 5" id="KW-0687">Ribonucleoprotein</keyword>
<dbReference type="GO" id="GO:0019843">
    <property type="term" value="F:rRNA binding"/>
    <property type="evidence" value="ECO:0007669"/>
    <property type="project" value="UniProtKB-UniRule"/>
</dbReference>
<keyword evidence="3 5" id="KW-0689">Ribosomal protein</keyword>
<dbReference type="PANTHER" id="PTHR11655:SF16">
    <property type="entry name" value="60S RIBOSOMAL PROTEIN L9"/>
    <property type="match status" value="1"/>
</dbReference>